<dbReference type="PANTHER" id="PTHR24113:SF12">
    <property type="entry name" value="RAN GTPASE-ACTIVATING PROTEIN 1"/>
    <property type="match status" value="1"/>
</dbReference>
<evidence type="ECO:0000313" key="10">
    <source>
        <dbReference type="EMBL" id="CAK9188727.1"/>
    </source>
</evidence>
<sequence>MASSQDSLNKAAYDQRLSDVAEEPKKMLLPIEGYEKMPLVPLEQAVKSVIDIFPNIKEKIYTAKYNYEETEDGLTLDESAAISLYTMTSFNDEPVYRVLNSTLRSDKPDRCDKLKPWFSYLKLFITALAHIPSYRGTVYRGVKLNLSDRYPTGKKFVWWGFSSCTKLISVLQSELFLGGTGTGTLFIIECYSGKDIHYHSHYPTEDEILLVAARQLEVVSRLNPAPNLWIIHVKEIEPPFPFLKIDSGISSTFELLTGDTKTCPSCLKTISKPSTSDAQKTTDDLQGNVKLKKETVICSKPEKISSSEELVVDDSTLVNAVESIVSVSTTDDIVSSEVKSLVENVDDPKKSQSEELINSSVLPESTPINSSPSNDSIFTTTMDYQGTEVLDGHPNSTESCRTQRPIDDDRLINHKLDVIDRQSTQICFKNESITPESAEILAGIVRENTELNTLYLFNNGLGDHGLYYLVQALLFRPPLKTLRVTKNKITDVGAAHVAEVLANAPRTLTRLYLDQNQITDQGVKIIIQAYRQCSNSSLQSLSFALNPLVGDGCVDCVIRMILETHSLKFLYLEKCSLSEDGKERLRKAIDTRQGFTLQM</sequence>
<keyword evidence="9" id="KW-0521">NADP</keyword>
<gene>
    <name evidence="10" type="ORF">CSSPTR1EN2_LOCUS24015</name>
</gene>
<evidence type="ECO:0000256" key="8">
    <source>
        <dbReference type="ARBA" id="ARBA00047597"/>
    </source>
</evidence>
<evidence type="ECO:0000256" key="7">
    <source>
        <dbReference type="ARBA" id="ARBA00022737"/>
    </source>
</evidence>
<organism evidence="10 11">
    <name type="scientific">Sphagnum troendelagicum</name>
    <dbReference type="NCBI Taxonomy" id="128251"/>
    <lineage>
        <taxon>Eukaryota</taxon>
        <taxon>Viridiplantae</taxon>
        <taxon>Streptophyta</taxon>
        <taxon>Embryophyta</taxon>
        <taxon>Bryophyta</taxon>
        <taxon>Sphagnophytina</taxon>
        <taxon>Sphagnopsida</taxon>
        <taxon>Sphagnales</taxon>
        <taxon>Sphagnaceae</taxon>
        <taxon>Sphagnum</taxon>
    </lineage>
</organism>
<dbReference type="PANTHER" id="PTHR24113">
    <property type="entry name" value="RAN GTPASE-ACTIVATING PROTEIN 1"/>
    <property type="match status" value="1"/>
</dbReference>
<name>A0ABP0T793_9BRYO</name>
<keyword evidence="4 9" id="KW-0328">Glycosyltransferase</keyword>
<evidence type="ECO:0000256" key="5">
    <source>
        <dbReference type="ARBA" id="ARBA00022679"/>
    </source>
</evidence>
<dbReference type="Gene3D" id="3.80.10.10">
    <property type="entry name" value="Ribonuclease Inhibitor"/>
    <property type="match status" value="1"/>
</dbReference>
<keyword evidence="2" id="KW-0343">GTPase activation</keyword>
<dbReference type="EMBL" id="CAXANX010000017">
    <property type="protein sequence ID" value="CAK9188727.1"/>
    <property type="molecule type" value="Genomic_DNA"/>
</dbReference>
<comment type="caution">
    <text evidence="10">The sequence shown here is derived from an EMBL/GenBank/DDBJ whole genome shotgun (WGS) entry which is preliminary data.</text>
</comment>
<comment type="catalytic activity">
    <reaction evidence="8 9">
        <text>L-arginyl-[protein] + NAD(+) = N(omega)-(ADP-D-ribosyl)-L-arginyl-[protein] + nicotinamide + H(+)</text>
        <dbReference type="Rhea" id="RHEA:19149"/>
        <dbReference type="Rhea" id="RHEA-COMP:10532"/>
        <dbReference type="Rhea" id="RHEA-COMP:15087"/>
        <dbReference type="ChEBI" id="CHEBI:15378"/>
        <dbReference type="ChEBI" id="CHEBI:17154"/>
        <dbReference type="ChEBI" id="CHEBI:29965"/>
        <dbReference type="ChEBI" id="CHEBI:57540"/>
        <dbReference type="ChEBI" id="CHEBI:142554"/>
        <dbReference type="EC" id="2.4.2.31"/>
    </reaction>
</comment>
<keyword evidence="9" id="KW-0520">NAD</keyword>
<keyword evidence="6" id="KW-0548">Nucleotidyltransferase</keyword>
<evidence type="ECO:0000256" key="9">
    <source>
        <dbReference type="RuleBase" id="RU361228"/>
    </source>
</evidence>
<dbReference type="InterPro" id="IPR000768">
    <property type="entry name" value="ART"/>
</dbReference>
<evidence type="ECO:0000313" key="11">
    <source>
        <dbReference type="Proteomes" id="UP001497512"/>
    </source>
</evidence>
<accession>A0ABP0T793</accession>
<protein>
    <recommendedName>
        <fullName evidence="9">NAD(P)(+)--arginine ADP-ribosyltransferase</fullName>
        <ecNumber evidence="9">2.4.2.31</ecNumber>
    </recommendedName>
    <alternativeName>
        <fullName evidence="9">Mono(ADP-ribosyl)transferase</fullName>
    </alternativeName>
</protein>
<dbReference type="InterPro" id="IPR001611">
    <property type="entry name" value="Leu-rich_rpt"/>
</dbReference>
<dbReference type="Proteomes" id="UP001497512">
    <property type="component" value="Unassembled WGS sequence"/>
</dbReference>
<evidence type="ECO:0000256" key="2">
    <source>
        <dbReference type="ARBA" id="ARBA00022468"/>
    </source>
</evidence>
<dbReference type="Gene3D" id="3.90.176.10">
    <property type="entry name" value="Toxin ADP-ribosyltransferase, Chain A, domain 1"/>
    <property type="match status" value="1"/>
</dbReference>
<dbReference type="SUPFAM" id="SSF56399">
    <property type="entry name" value="ADP-ribosylation"/>
    <property type="match status" value="1"/>
</dbReference>
<dbReference type="SMART" id="SM00368">
    <property type="entry name" value="LRR_RI"/>
    <property type="match status" value="4"/>
</dbReference>
<comment type="similarity">
    <text evidence="1 9">Belongs to the Arg-specific ADP-ribosyltransferase family.</text>
</comment>
<keyword evidence="7" id="KW-0677">Repeat</keyword>
<dbReference type="Pfam" id="PF13516">
    <property type="entry name" value="LRR_6"/>
    <property type="match status" value="2"/>
</dbReference>
<dbReference type="PROSITE" id="PS51996">
    <property type="entry name" value="TR_MART"/>
    <property type="match status" value="1"/>
</dbReference>
<proteinExistence type="inferred from homology"/>
<keyword evidence="3" id="KW-0433">Leucine-rich repeat</keyword>
<dbReference type="SUPFAM" id="SSF52047">
    <property type="entry name" value="RNI-like"/>
    <property type="match status" value="1"/>
</dbReference>
<evidence type="ECO:0000256" key="6">
    <source>
        <dbReference type="ARBA" id="ARBA00022695"/>
    </source>
</evidence>
<evidence type="ECO:0000256" key="1">
    <source>
        <dbReference type="ARBA" id="ARBA00009558"/>
    </source>
</evidence>
<keyword evidence="5 9" id="KW-0808">Transferase</keyword>
<evidence type="ECO:0000256" key="4">
    <source>
        <dbReference type="ARBA" id="ARBA00022676"/>
    </source>
</evidence>
<keyword evidence="11" id="KW-1185">Reference proteome</keyword>
<dbReference type="EC" id="2.4.2.31" evidence="9"/>
<reference evidence="10" key="1">
    <citation type="submission" date="2024-02" db="EMBL/GenBank/DDBJ databases">
        <authorList>
            <consortium name="ELIXIR-Norway"/>
            <consortium name="Elixir Norway"/>
        </authorList>
    </citation>
    <scope>NUCLEOTIDE SEQUENCE</scope>
</reference>
<dbReference type="Pfam" id="PF01129">
    <property type="entry name" value="ART"/>
    <property type="match status" value="1"/>
</dbReference>
<dbReference type="InterPro" id="IPR027038">
    <property type="entry name" value="RanGap"/>
</dbReference>
<evidence type="ECO:0000256" key="3">
    <source>
        <dbReference type="ARBA" id="ARBA00022614"/>
    </source>
</evidence>
<dbReference type="InterPro" id="IPR032675">
    <property type="entry name" value="LRR_dom_sf"/>
</dbReference>